<reference evidence="1 2" key="1">
    <citation type="submission" date="2014-04" db="EMBL/GenBank/DDBJ databases">
        <authorList>
            <consortium name="DOE Joint Genome Institute"/>
            <person name="Kuo A."/>
            <person name="Gay G."/>
            <person name="Dore J."/>
            <person name="Kohler A."/>
            <person name="Nagy L.G."/>
            <person name="Floudas D."/>
            <person name="Copeland A."/>
            <person name="Barry K.W."/>
            <person name="Cichocki N."/>
            <person name="Veneault-Fourrey C."/>
            <person name="LaButti K."/>
            <person name="Lindquist E.A."/>
            <person name="Lipzen A."/>
            <person name="Lundell T."/>
            <person name="Morin E."/>
            <person name="Murat C."/>
            <person name="Sun H."/>
            <person name="Tunlid A."/>
            <person name="Henrissat B."/>
            <person name="Grigoriev I.V."/>
            <person name="Hibbett D.S."/>
            <person name="Martin F."/>
            <person name="Nordberg H.P."/>
            <person name="Cantor M.N."/>
            <person name="Hua S.X."/>
        </authorList>
    </citation>
    <scope>NUCLEOTIDE SEQUENCE [LARGE SCALE GENOMIC DNA]</scope>
    <source>
        <strain evidence="2">h7</strain>
    </source>
</reference>
<protein>
    <submittedName>
        <fullName evidence="1">Uncharacterized protein</fullName>
    </submittedName>
</protein>
<dbReference type="AlphaFoldDB" id="A0A0C2YUK6"/>
<name>A0A0C2YUK6_HEBCY</name>
<evidence type="ECO:0000313" key="2">
    <source>
        <dbReference type="Proteomes" id="UP000053424"/>
    </source>
</evidence>
<accession>A0A0C2YUK6</accession>
<keyword evidence="2" id="KW-1185">Reference proteome</keyword>
<reference evidence="2" key="2">
    <citation type="submission" date="2015-01" db="EMBL/GenBank/DDBJ databases">
        <title>Evolutionary Origins and Diversification of the Mycorrhizal Mutualists.</title>
        <authorList>
            <consortium name="DOE Joint Genome Institute"/>
            <consortium name="Mycorrhizal Genomics Consortium"/>
            <person name="Kohler A."/>
            <person name="Kuo A."/>
            <person name="Nagy L.G."/>
            <person name="Floudas D."/>
            <person name="Copeland A."/>
            <person name="Barry K.W."/>
            <person name="Cichocki N."/>
            <person name="Veneault-Fourrey C."/>
            <person name="LaButti K."/>
            <person name="Lindquist E.A."/>
            <person name="Lipzen A."/>
            <person name="Lundell T."/>
            <person name="Morin E."/>
            <person name="Murat C."/>
            <person name="Riley R."/>
            <person name="Ohm R."/>
            <person name="Sun H."/>
            <person name="Tunlid A."/>
            <person name="Henrissat B."/>
            <person name="Grigoriev I.V."/>
            <person name="Hibbett D.S."/>
            <person name="Martin F."/>
        </authorList>
    </citation>
    <scope>NUCLEOTIDE SEQUENCE [LARGE SCALE GENOMIC DNA]</scope>
    <source>
        <strain evidence="2">h7</strain>
    </source>
</reference>
<dbReference type="EMBL" id="KN831773">
    <property type="protein sequence ID" value="KIM44677.1"/>
    <property type="molecule type" value="Genomic_DNA"/>
</dbReference>
<dbReference type="Proteomes" id="UP000053424">
    <property type="component" value="Unassembled WGS sequence"/>
</dbReference>
<organism evidence="1 2">
    <name type="scientific">Hebeloma cylindrosporum</name>
    <dbReference type="NCBI Taxonomy" id="76867"/>
    <lineage>
        <taxon>Eukaryota</taxon>
        <taxon>Fungi</taxon>
        <taxon>Dikarya</taxon>
        <taxon>Basidiomycota</taxon>
        <taxon>Agaricomycotina</taxon>
        <taxon>Agaricomycetes</taxon>
        <taxon>Agaricomycetidae</taxon>
        <taxon>Agaricales</taxon>
        <taxon>Agaricineae</taxon>
        <taxon>Hymenogastraceae</taxon>
        <taxon>Hebeloma</taxon>
    </lineage>
</organism>
<sequence length="87" mass="9240">MIFQGLLVIITPLLENNSNGASSASGSSLHAVPAGSRVIHTSPPTSSLSQLDAEVRCILTFIAFRSDSTVHEEPPATPDLHYVRLIS</sequence>
<gene>
    <name evidence="1" type="ORF">M413DRAFT_442630</name>
</gene>
<dbReference type="HOGENOM" id="CLU_2483619_0_0_1"/>
<proteinExistence type="predicted"/>
<evidence type="ECO:0000313" key="1">
    <source>
        <dbReference type="EMBL" id="KIM44677.1"/>
    </source>
</evidence>